<name>A7VR61_9FIRM</name>
<gene>
    <name evidence="2" type="ORF">CLOLEP_01044</name>
</gene>
<sequence length="61" mass="6541">MQADNFRAGTASAAGKKNKPINKMRNLHKTPRGPGQKRNGSFVPGLWGFGNRSGGLMGRES</sequence>
<proteinExistence type="predicted"/>
<evidence type="ECO:0000313" key="2">
    <source>
        <dbReference type="EMBL" id="EDO62183.1"/>
    </source>
</evidence>
<dbReference type="AlphaFoldDB" id="A7VR61"/>
<comment type="caution">
    <text evidence="2">The sequence shown here is derived from an EMBL/GenBank/DDBJ whole genome shotgun (WGS) entry which is preliminary data.</text>
</comment>
<feature type="compositionally biased region" description="Gly residues" evidence="1">
    <location>
        <begin position="47"/>
        <end position="61"/>
    </location>
</feature>
<accession>A7VR61</accession>
<dbReference type="EMBL" id="ABCB02000016">
    <property type="protein sequence ID" value="EDO62183.1"/>
    <property type="molecule type" value="Genomic_DNA"/>
</dbReference>
<reference evidence="2 3" key="1">
    <citation type="submission" date="2007-08" db="EMBL/GenBank/DDBJ databases">
        <title>Draft genome sequence of Clostridium leptum (DSM 753).</title>
        <authorList>
            <person name="Sudarsanam P."/>
            <person name="Ley R."/>
            <person name="Guruge J."/>
            <person name="Turnbaugh P.J."/>
            <person name="Mahowald M."/>
            <person name="Liep D."/>
            <person name="Gordon J."/>
        </authorList>
    </citation>
    <scope>NUCLEOTIDE SEQUENCE [LARGE SCALE GENOMIC DNA]</scope>
    <source>
        <strain evidence="2 3">DSM 753</strain>
    </source>
</reference>
<feature type="region of interest" description="Disordered" evidence="1">
    <location>
        <begin position="1"/>
        <end position="61"/>
    </location>
</feature>
<evidence type="ECO:0000313" key="3">
    <source>
        <dbReference type="Proteomes" id="UP000003490"/>
    </source>
</evidence>
<reference evidence="2 3" key="2">
    <citation type="submission" date="2007-08" db="EMBL/GenBank/DDBJ databases">
        <authorList>
            <person name="Fulton L."/>
            <person name="Clifton S."/>
            <person name="Fulton B."/>
            <person name="Xu J."/>
            <person name="Minx P."/>
            <person name="Pepin K.H."/>
            <person name="Johnson M."/>
            <person name="Thiruvilangam P."/>
            <person name="Bhonagiri V."/>
            <person name="Nash W.E."/>
            <person name="Wang C."/>
            <person name="Mardis E.R."/>
            <person name="Wilson R.K."/>
        </authorList>
    </citation>
    <scope>NUCLEOTIDE SEQUENCE [LARGE SCALE GENOMIC DNA]</scope>
    <source>
        <strain evidence="2 3">DSM 753</strain>
    </source>
</reference>
<dbReference type="HOGENOM" id="CLU_2914342_0_0_9"/>
<protein>
    <submittedName>
        <fullName evidence="2">Uncharacterized protein</fullName>
    </submittedName>
</protein>
<dbReference type="Proteomes" id="UP000003490">
    <property type="component" value="Unassembled WGS sequence"/>
</dbReference>
<feature type="compositionally biased region" description="Basic residues" evidence="1">
    <location>
        <begin position="16"/>
        <end position="31"/>
    </location>
</feature>
<evidence type="ECO:0000256" key="1">
    <source>
        <dbReference type="SAM" id="MobiDB-lite"/>
    </source>
</evidence>
<organism evidence="2 3">
    <name type="scientific">[Clostridium] leptum DSM 753</name>
    <dbReference type="NCBI Taxonomy" id="428125"/>
    <lineage>
        <taxon>Bacteria</taxon>
        <taxon>Bacillati</taxon>
        <taxon>Bacillota</taxon>
        <taxon>Clostridia</taxon>
        <taxon>Eubacteriales</taxon>
        <taxon>Oscillospiraceae</taxon>
        <taxon>Oscillospiraceae incertae sedis</taxon>
    </lineage>
</organism>